<dbReference type="InterPro" id="IPR036291">
    <property type="entry name" value="NAD(P)-bd_dom_sf"/>
</dbReference>
<protein>
    <submittedName>
        <fullName evidence="3">UDP-N-acetyl-alpha-D-glucosamine C6 dehydratase</fullName>
        <ecNumber evidence="3">4.2.1.135</ecNumber>
    </submittedName>
</protein>
<dbReference type="InterPro" id="IPR051203">
    <property type="entry name" value="Polysaccharide_Synthase-Rel"/>
</dbReference>
<evidence type="ECO:0000259" key="2">
    <source>
        <dbReference type="Pfam" id="PF02719"/>
    </source>
</evidence>
<dbReference type="RefSeq" id="WP_145077756.1">
    <property type="nucleotide sequence ID" value="NZ_CP036425.1"/>
</dbReference>
<dbReference type="OrthoDB" id="9803111at2"/>
<evidence type="ECO:0000313" key="3">
    <source>
        <dbReference type="EMBL" id="QDU34146.1"/>
    </source>
</evidence>
<accession>A0A517YVC7</accession>
<gene>
    <name evidence="3" type="primary">pglF</name>
    <name evidence="3" type="ORF">KS4_22080</name>
</gene>
<evidence type="ECO:0000313" key="4">
    <source>
        <dbReference type="Proteomes" id="UP000317369"/>
    </source>
</evidence>
<sequence length="514" mass="56163">MEEPVNVKMSGYGGRGRVALVVGTALSVGQLSHCLKVVDDCPVLLGCLTVRGAGEEAELGMRLLGGLERLREVLEKSGVGLVLVSLPMSMGEELRGVTRDLDRIGVNWCYMPTLSDQLNGRSDVRGAEHLHLGGGKVSLNSREPLDVAKLIDRQPRPLDEKPIESIISSKTVLITGAGGSIGSEIARIVCRFRPSKLVLMDRSENSLFEIDRELRRVYGEVEVRTVLGDITKRERTSDLVGAEKPDVIFHAAAHKHVPMMEGHPSEAVENNYFGTKNVADAAAKWGVERMVMISSDKAVNPSSVMGATKRLAELYVQWMNSQSETIFTMVRFGNVLGSACSVLPIWSEQLGRGGPVTVTDDRMTRYFMTIPEAAGLVLQAGAYAEGGEVFLLDMGQPIRIMDMAKRFVIAMGFEPDVDVKIDVTGARPGEKLFEELAYDGEMMGQTPHESIRVWGMESPEDEQVQQMIQLFKGLRSGNERGLWGGVKKDAVLCAIWDSVPEVAETKSLANTQSS</sequence>
<organism evidence="3 4">
    <name type="scientific">Poriferisphaera corsica</name>
    <dbReference type="NCBI Taxonomy" id="2528020"/>
    <lineage>
        <taxon>Bacteria</taxon>
        <taxon>Pseudomonadati</taxon>
        <taxon>Planctomycetota</taxon>
        <taxon>Phycisphaerae</taxon>
        <taxon>Phycisphaerales</taxon>
        <taxon>Phycisphaeraceae</taxon>
        <taxon>Poriferisphaera</taxon>
    </lineage>
</organism>
<dbReference type="AlphaFoldDB" id="A0A517YVC7"/>
<dbReference type="KEGG" id="pcor:KS4_22080"/>
<dbReference type="InterPro" id="IPR003869">
    <property type="entry name" value="Polysac_CapD-like"/>
</dbReference>
<evidence type="ECO:0000256" key="1">
    <source>
        <dbReference type="ARBA" id="ARBA00007430"/>
    </source>
</evidence>
<dbReference type="SUPFAM" id="SSF51735">
    <property type="entry name" value="NAD(P)-binding Rossmann-fold domains"/>
    <property type="match status" value="1"/>
</dbReference>
<reference evidence="3 4" key="1">
    <citation type="submission" date="2019-02" db="EMBL/GenBank/DDBJ databases">
        <title>Deep-cultivation of Planctomycetes and their phenomic and genomic characterization uncovers novel biology.</title>
        <authorList>
            <person name="Wiegand S."/>
            <person name="Jogler M."/>
            <person name="Boedeker C."/>
            <person name="Pinto D."/>
            <person name="Vollmers J."/>
            <person name="Rivas-Marin E."/>
            <person name="Kohn T."/>
            <person name="Peeters S.H."/>
            <person name="Heuer A."/>
            <person name="Rast P."/>
            <person name="Oberbeckmann S."/>
            <person name="Bunk B."/>
            <person name="Jeske O."/>
            <person name="Meyerdierks A."/>
            <person name="Storesund J.E."/>
            <person name="Kallscheuer N."/>
            <person name="Luecker S."/>
            <person name="Lage O.M."/>
            <person name="Pohl T."/>
            <person name="Merkel B.J."/>
            <person name="Hornburger P."/>
            <person name="Mueller R.-W."/>
            <person name="Bruemmer F."/>
            <person name="Labrenz M."/>
            <person name="Spormann A.M."/>
            <person name="Op den Camp H."/>
            <person name="Overmann J."/>
            <person name="Amann R."/>
            <person name="Jetten M.S.M."/>
            <person name="Mascher T."/>
            <person name="Medema M.H."/>
            <person name="Devos D.P."/>
            <person name="Kaster A.-K."/>
            <person name="Ovreas L."/>
            <person name="Rohde M."/>
            <person name="Galperin M.Y."/>
            <person name="Jogler C."/>
        </authorList>
    </citation>
    <scope>NUCLEOTIDE SEQUENCE [LARGE SCALE GENOMIC DNA]</scope>
    <source>
        <strain evidence="3 4">KS4</strain>
    </source>
</reference>
<dbReference type="PANTHER" id="PTHR43318:SF1">
    <property type="entry name" value="POLYSACCHARIDE BIOSYNTHESIS PROTEIN EPSC-RELATED"/>
    <property type="match status" value="1"/>
</dbReference>
<dbReference type="Proteomes" id="UP000317369">
    <property type="component" value="Chromosome"/>
</dbReference>
<proteinExistence type="inferred from homology"/>
<dbReference type="PANTHER" id="PTHR43318">
    <property type="entry name" value="UDP-N-ACETYLGLUCOSAMINE 4,6-DEHYDRATASE"/>
    <property type="match status" value="1"/>
</dbReference>
<keyword evidence="4" id="KW-1185">Reference proteome</keyword>
<comment type="similarity">
    <text evidence="1">Belongs to the polysaccharide synthase family.</text>
</comment>
<name>A0A517YVC7_9BACT</name>
<dbReference type="EMBL" id="CP036425">
    <property type="protein sequence ID" value="QDU34146.1"/>
    <property type="molecule type" value="Genomic_DNA"/>
</dbReference>
<dbReference type="EC" id="4.2.1.135" evidence="3"/>
<dbReference type="GO" id="GO:0016829">
    <property type="term" value="F:lyase activity"/>
    <property type="evidence" value="ECO:0007669"/>
    <property type="project" value="UniProtKB-KW"/>
</dbReference>
<keyword evidence="3" id="KW-0456">Lyase</keyword>
<feature type="domain" description="Polysaccharide biosynthesis protein CapD-like" evidence="2">
    <location>
        <begin position="172"/>
        <end position="452"/>
    </location>
</feature>
<dbReference type="Pfam" id="PF02719">
    <property type="entry name" value="Polysacc_synt_2"/>
    <property type="match status" value="1"/>
</dbReference>
<dbReference type="CDD" id="cd05237">
    <property type="entry name" value="UDP_invert_4-6DH_SDR_e"/>
    <property type="match status" value="1"/>
</dbReference>
<dbReference type="Gene3D" id="3.40.50.720">
    <property type="entry name" value="NAD(P)-binding Rossmann-like Domain"/>
    <property type="match status" value="2"/>
</dbReference>